<accession>A0A2Z7BYF4</accession>
<sequence length="98" mass="11307">MHESKATTGSREPKDLKNCSTNEYYQLNNSGHGVYVSRSLQASHKLLKAVLIEASQQEESSATTLTSIEAVYRRQSEKIRFGEQYLGYRDRILYREIF</sequence>
<evidence type="ECO:0000313" key="2">
    <source>
        <dbReference type="Proteomes" id="UP000250235"/>
    </source>
</evidence>
<reference evidence="1 2" key="1">
    <citation type="journal article" date="2015" name="Proc. Natl. Acad. Sci. U.S.A.">
        <title>The resurrection genome of Boea hygrometrica: A blueprint for survival of dehydration.</title>
        <authorList>
            <person name="Xiao L."/>
            <person name="Yang G."/>
            <person name="Zhang L."/>
            <person name="Yang X."/>
            <person name="Zhao S."/>
            <person name="Ji Z."/>
            <person name="Zhou Q."/>
            <person name="Hu M."/>
            <person name="Wang Y."/>
            <person name="Chen M."/>
            <person name="Xu Y."/>
            <person name="Jin H."/>
            <person name="Xiao X."/>
            <person name="Hu G."/>
            <person name="Bao F."/>
            <person name="Hu Y."/>
            <person name="Wan P."/>
            <person name="Li L."/>
            <person name="Deng X."/>
            <person name="Kuang T."/>
            <person name="Xiang C."/>
            <person name="Zhu J.K."/>
            <person name="Oliver M.J."/>
            <person name="He Y."/>
        </authorList>
    </citation>
    <scope>NUCLEOTIDE SEQUENCE [LARGE SCALE GENOMIC DNA]</scope>
    <source>
        <strain evidence="2">cv. XS01</strain>
    </source>
</reference>
<protein>
    <submittedName>
        <fullName evidence="1">Qa-SNARE, Tlg2/Syntaxin16-family</fullName>
    </submittedName>
</protein>
<gene>
    <name evidence="1" type="ORF">F511_31268</name>
</gene>
<keyword evidence="2" id="KW-1185">Reference proteome</keyword>
<dbReference type="EMBL" id="KV000980">
    <property type="protein sequence ID" value="KZV39424.1"/>
    <property type="molecule type" value="Genomic_DNA"/>
</dbReference>
<evidence type="ECO:0000313" key="1">
    <source>
        <dbReference type="EMBL" id="KZV39424.1"/>
    </source>
</evidence>
<proteinExistence type="predicted"/>
<organism evidence="1 2">
    <name type="scientific">Dorcoceras hygrometricum</name>
    <dbReference type="NCBI Taxonomy" id="472368"/>
    <lineage>
        <taxon>Eukaryota</taxon>
        <taxon>Viridiplantae</taxon>
        <taxon>Streptophyta</taxon>
        <taxon>Embryophyta</taxon>
        <taxon>Tracheophyta</taxon>
        <taxon>Spermatophyta</taxon>
        <taxon>Magnoliopsida</taxon>
        <taxon>eudicotyledons</taxon>
        <taxon>Gunneridae</taxon>
        <taxon>Pentapetalae</taxon>
        <taxon>asterids</taxon>
        <taxon>lamiids</taxon>
        <taxon>Lamiales</taxon>
        <taxon>Gesneriaceae</taxon>
        <taxon>Didymocarpoideae</taxon>
        <taxon>Trichosporeae</taxon>
        <taxon>Loxocarpinae</taxon>
        <taxon>Dorcoceras</taxon>
    </lineage>
</organism>
<name>A0A2Z7BYF4_9LAMI</name>
<dbReference type="AlphaFoldDB" id="A0A2Z7BYF4"/>
<dbReference type="Proteomes" id="UP000250235">
    <property type="component" value="Unassembled WGS sequence"/>
</dbReference>